<dbReference type="EMBL" id="FOWE01000008">
    <property type="protein sequence ID" value="SFO42769.1"/>
    <property type="molecule type" value="Genomic_DNA"/>
</dbReference>
<evidence type="ECO:0000313" key="2">
    <source>
        <dbReference type="EMBL" id="SFO42769.1"/>
    </source>
</evidence>
<dbReference type="AlphaFoldDB" id="A0A1I5H3G9"/>
<sequence length="336" mass="33138">MSRTVAAALAVLLTAACSAGDDTAAPDVFDTVLGTVDIDAAVGSDVVFYDLAPNPDGAPVALVGAAGARQSWLVLSARGAPVVRTIPAAEPGSELLIADDGTPLVVGSALRVGGAVLPLPVGGPPLAVHLHHDTLLVARYTRLAAVDRTTGAVRATAAAPGRVTHVATTPVGDVVALVTDPEGGIVLLRFTPDLRPDGDPVEVVAEGGTPTALRVTAGGTVVAALYVGEAQEDGRLVTVVDGGVDTVVDLTGADDTALDLAVVGDTAYVVLSASYHPAELTAIHLASGERTGTVELCDGTAGAFGAIAPSADGSTLTVAGSCVDPDGPGTTAFVIG</sequence>
<gene>
    <name evidence="2" type="ORF">SAMN05660359_03390</name>
</gene>
<dbReference type="SUPFAM" id="SSF50969">
    <property type="entry name" value="YVTN repeat-like/Quinoprotein amine dehydrogenase"/>
    <property type="match status" value="1"/>
</dbReference>
<reference evidence="3" key="1">
    <citation type="submission" date="2016-10" db="EMBL/GenBank/DDBJ databases">
        <authorList>
            <person name="Varghese N."/>
            <person name="Submissions S."/>
        </authorList>
    </citation>
    <scope>NUCLEOTIDE SEQUENCE [LARGE SCALE GENOMIC DNA]</scope>
    <source>
        <strain evidence="3">DSM 43161</strain>
    </source>
</reference>
<evidence type="ECO:0000313" key="3">
    <source>
        <dbReference type="Proteomes" id="UP000183642"/>
    </source>
</evidence>
<feature type="chain" id="PRO_5039495157" description="Lipoprotein" evidence="1">
    <location>
        <begin position="20"/>
        <end position="336"/>
    </location>
</feature>
<evidence type="ECO:0008006" key="4">
    <source>
        <dbReference type="Google" id="ProtNLM"/>
    </source>
</evidence>
<name>A0A1I5H3G9_9ACTN</name>
<dbReference type="Proteomes" id="UP000183642">
    <property type="component" value="Unassembled WGS sequence"/>
</dbReference>
<dbReference type="OrthoDB" id="5181245at2"/>
<keyword evidence="3" id="KW-1185">Reference proteome</keyword>
<dbReference type="InterPro" id="IPR011044">
    <property type="entry name" value="Quino_amine_DH_bsu"/>
</dbReference>
<protein>
    <recommendedName>
        <fullName evidence="4">Lipoprotein</fullName>
    </recommendedName>
</protein>
<evidence type="ECO:0000256" key="1">
    <source>
        <dbReference type="SAM" id="SignalP"/>
    </source>
</evidence>
<accession>A0A1I5H3G9</accession>
<feature type="signal peptide" evidence="1">
    <location>
        <begin position="1"/>
        <end position="19"/>
    </location>
</feature>
<dbReference type="PROSITE" id="PS51257">
    <property type="entry name" value="PROKAR_LIPOPROTEIN"/>
    <property type="match status" value="1"/>
</dbReference>
<keyword evidence="1" id="KW-0732">Signal</keyword>
<dbReference type="RefSeq" id="WP_075014694.1">
    <property type="nucleotide sequence ID" value="NZ_FOWE01000008.1"/>
</dbReference>
<proteinExistence type="predicted"/>
<organism evidence="2 3">
    <name type="scientific">Geodermatophilus obscurus</name>
    <dbReference type="NCBI Taxonomy" id="1861"/>
    <lineage>
        <taxon>Bacteria</taxon>
        <taxon>Bacillati</taxon>
        <taxon>Actinomycetota</taxon>
        <taxon>Actinomycetes</taxon>
        <taxon>Geodermatophilales</taxon>
        <taxon>Geodermatophilaceae</taxon>
        <taxon>Geodermatophilus</taxon>
    </lineage>
</organism>